<dbReference type="Pfam" id="PF00232">
    <property type="entry name" value="Glyco_hydro_1"/>
    <property type="match status" value="1"/>
</dbReference>
<dbReference type="Gene3D" id="3.20.20.80">
    <property type="entry name" value="Glycosidases"/>
    <property type="match status" value="1"/>
</dbReference>
<organism evidence="1 2">
    <name type="scientific">Spiroplasma alleghenense</name>
    <dbReference type="NCBI Taxonomy" id="216931"/>
    <lineage>
        <taxon>Bacteria</taxon>
        <taxon>Bacillati</taxon>
        <taxon>Mycoplasmatota</taxon>
        <taxon>Mollicutes</taxon>
        <taxon>Entomoplasmatales</taxon>
        <taxon>Spiroplasmataceae</taxon>
        <taxon>Spiroplasma</taxon>
    </lineage>
</organism>
<protein>
    <recommendedName>
        <fullName evidence="3">6-phospho-beta-glucosidase</fullName>
    </recommendedName>
</protein>
<evidence type="ECO:0000313" key="1">
    <source>
        <dbReference type="EMBL" id="AXK51581.1"/>
    </source>
</evidence>
<proteinExistence type="predicted"/>
<evidence type="ECO:0000313" key="2">
    <source>
        <dbReference type="Proteomes" id="UP000254792"/>
    </source>
</evidence>
<dbReference type="InterPro" id="IPR017853">
    <property type="entry name" value="GH"/>
</dbReference>
<reference evidence="1 2" key="1">
    <citation type="submission" date="2018-07" db="EMBL/GenBank/DDBJ databases">
        <title>Complete genome sequence of Spiroplasma alleghenense PLHS-1 (ATCC 51752).</title>
        <authorList>
            <person name="Chou L."/>
            <person name="Lee T.-Y."/>
            <person name="Tsai Y.-M."/>
            <person name="Kuo C.-H."/>
        </authorList>
    </citation>
    <scope>NUCLEOTIDE SEQUENCE [LARGE SCALE GENOMIC DNA]</scope>
    <source>
        <strain evidence="1 2">PLHS-1</strain>
    </source>
</reference>
<sequence>MSKAISEDGVEFLGYTLWTPIDAISHGTSEMSKCYGLIYVDQDDLGQSTKKRFKKDGFYWYQKLIKLNGNNF</sequence>
<gene>
    <name evidence="1" type="ORF">SALLE_v1c09110</name>
</gene>
<dbReference type="Proteomes" id="UP000254792">
    <property type="component" value="Chromosome"/>
</dbReference>
<dbReference type="SUPFAM" id="SSF51445">
    <property type="entry name" value="(Trans)glycosidases"/>
    <property type="match status" value="1"/>
</dbReference>
<dbReference type="InterPro" id="IPR001360">
    <property type="entry name" value="Glyco_hydro_1"/>
</dbReference>
<accession>A0A345Z4Q2</accession>
<dbReference type="KEGG" id="salx:SALLE_v1c09110"/>
<dbReference type="EMBL" id="CP031376">
    <property type="protein sequence ID" value="AXK51581.1"/>
    <property type="molecule type" value="Genomic_DNA"/>
</dbReference>
<keyword evidence="2" id="KW-1185">Reference proteome</keyword>
<dbReference type="OrthoDB" id="9765195at2"/>
<dbReference type="GO" id="GO:0004553">
    <property type="term" value="F:hydrolase activity, hydrolyzing O-glycosyl compounds"/>
    <property type="evidence" value="ECO:0007669"/>
    <property type="project" value="InterPro"/>
</dbReference>
<name>A0A345Z4Q2_9MOLU</name>
<dbReference type="GO" id="GO:0005975">
    <property type="term" value="P:carbohydrate metabolic process"/>
    <property type="evidence" value="ECO:0007669"/>
    <property type="project" value="InterPro"/>
</dbReference>
<evidence type="ECO:0008006" key="3">
    <source>
        <dbReference type="Google" id="ProtNLM"/>
    </source>
</evidence>
<dbReference type="AlphaFoldDB" id="A0A345Z4Q2"/>